<dbReference type="Gene3D" id="3.10.129.10">
    <property type="entry name" value="Hotdog Thioesterase"/>
    <property type="match status" value="1"/>
</dbReference>
<dbReference type="PANTHER" id="PTHR43437:SF3">
    <property type="entry name" value="HYDROXYACYL-THIOESTER DEHYDRATASE TYPE 2, MITOCHONDRIAL"/>
    <property type="match status" value="1"/>
</dbReference>
<dbReference type="InterPro" id="IPR050965">
    <property type="entry name" value="UPF0336/Enoyl-CoA_hydratase"/>
</dbReference>
<sequence>MCIRVGHTVTITEEMVKQYAFLSGDNNPIHQDPQEAKKYHFQKPIAHGMLVMGFGAEIVAALAGRNCVISEYELNFVNPVFVNDSVQLIAEKRENSNWVEIRGIVSGVTVVKGKAKFEILSNSK</sequence>
<evidence type="ECO:0000313" key="2">
    <source>
        <dbReference type="EMBL" id="RDW19715.1"/>
    </source>
</evidence>
<dbReference type="InterPro" id="IPR029069">
    <property type="entry name" value="HotDog_dom_sf"/>
</dbReference>
<dbReference type="Proteomes" id="UP000256520">
    <property type="component" value="Unassembled WGS sequence"/>
</dbReference>
<dbReference type="Pfam" id="PF01575">
    <property type="entry name" value="MaoC_dehydratas"/>
    <property type="match status" value="1"/>
</dbReference>
<gene>
    <name evidence="2" type="ORF">CWR45_06465</name>
</gene>
<proteinExistence type="predicted"/>
<reference evidence="3" key="1">
    <citation type="submission" date="2017-11" db="EMBL/GenBank/DDBJ databases">
        <authorList>
            <person name="Zhu W."/>
        </authorList>
    </citation>
    <scope>NUCLEOTIDE SEQUENCE [LARGE SCALE GENOMIC DNA]</scope>
    <source>
        <strain evidence="3">CAU 1051</strain>
    </source>
</reference>
<evidence type="ECO:0000313" key="3">
    <source>
        <dbReference type="Proteomes" id="UP000256520"/>
    </source>
</evidence>
<name>A0A3D8PXU5_9BACI</name>
<feature type="domain" description="MaoC-like" evidence="1">
    <location>
        <begin position="8"/>
        <end position="105"/>
    </location>
</feature>
<comment type="caution">
    <text evidence="2">The sequence shown here is derived from an EMBL/GenBank/DDBJ whole genome shotgun (WGS) entry which is preliminary data.</text>
</comment>
<dbReference type="GO" id="GO:0019171">
    <property type="term" value="F:(3R)-hydroxyacyl-[acyl-carrier-protein] dehydratase activity"/>
    <property type="evidence" value="ECO:0007669"/>
    <property type="project" value="TreeGrafter"/>
</dbReference>
<evidence type="ECO:0000259" key="1">
    <source>
        <dbReference type="Pfam" id="PF01575"/>
    </source>
</evidence>
<dbReference type="EMBL" id="PIOD01000006">
    <property type="protein sequence ID" value="RDW19715.1"/>
    <property type="molecule type" value="Genomic_DNA"/>
</dbReference>
<protein>
    <recommendedName>
        <fullName evidence="1">MaoC-like domain-containing protein</fullName>
    </recommendedName>
</protein>
<accession>A0A3D8PXU5</accession>
<dbReference type="RefSeq" id="WP_115749064.1">
    <property type="nucleotide sequence ID" value="NZ_PIOD01000006.1"/>
</dbReference>
<dbReference type="SUPFAM" id="SSF54637">
    <property type="entry name" value="Thioesterase/thiol ester dehydrase-isomerase"/>
    <property type="match status" value="1"/>
</dbReference>
<organism evidence="2 3">
    <name type="scientific">Oceanobacillus chungangensis</name>
    <dbReference type="NCBI Taxonomy" id="1229152"/>
    <lineage>
        <taxon>Bacteria</taxon>
        <taxon>Bacillati</taxon>
        <taxon>Bacillota</taxon>
        <taxon>Bacilli</taxon>
        <taxon>Bacillales</taxon>
        <taxon>Bacillaceae</taxon>
        <taxon>Oceanobacillus</taxon>
    </lineage>
</organism>
<dbReference type="GO" id="GO:0006633">
    <property type="term" value="P:fatty acid biosynthetic process"/>
    <property type="evidence" value="ECO:0007669"/>
    <property type="project" value="TreeGrafter"/>
</dbReference>
<dbReference type="PANTHER" id="PTHR43437">
    <property type="entry name" value="HYDROXYACYL-THIOESTER DEHYDRATASE TYPE 2, MITOCHONDRIAL-RELATED"/>
    <property type="match status" value="1"/>
</dbReference>
<dbReference type="InterPro" id="IPR002539">
    <property type="entry name" value="MaoC-like_dom"/>
</dbReference>
<dbReference type="AlphaFoldDB" id="A0A3D8PXU5"/>
<keyword evidence="3" id="KW-1185">Reference proteome</keyword>
<dbReference type="OrthoDB" id="9801625at2"/>